<evidence type="ECO:0000256" key="2">
    <source>
        <dbReference type="ARBA" id="ARBA00022741"/>
    </source>
</evidence>
<keyword evidence="6" id="KW-1185">Reference proteome</keyword>
<keyword evidence="3 5" id="KW-0067">ATP-binding</keyword>
<dbReference type="PROSITE" id="PS50893">
    <property type="entry name" value="ABC_TRANSPORTER_2"/>
    <property type="match status" value="1"/>
</dbReference>
<evidence type="ECO:0000313" key="6">
    <source>
        <dbReference type="Proteomes" id="UP000192939"/>
    </source>
</evidence>
<evidence type="ECO:0000313" key="5">
    <source>
        <dbReference type="EMBL" id="SMF58820.1"/>
    </source>
</evidence>
<proteinExistence type="predicted"/>
<evidence type="ECO:0000259" key="4">
    <source>
        <dbReference type="PROSITE" id="PS50893"/>
    </source>
</evidence>
<dbReference type="InterPro" id="IPR003439">
    <property type="entry name" value="ABC_transporter-like_ATP-bd"/>
</dbReference>
<dbReference type="SMART" id="SM00382">
    <property type="entry name" value="AAA"/>
    <property type="match status" value="1"/>
</dbReference>
<feature type="domain" description="ABC transporter" evidence="4">
    <location>
        <begin position="4"/>
        <end position="229"/>
    </location>
</feature>
<dbReference type="Pfam" id="PF00005">
    <property type="entry name" value="ABC_tran"/>
    <property type="match status" value="1"/>
</dbReference>
<keyword evidence="1" id="KW-0813">Transport</keyword>
<gene>
    <name evidence="5" type="ORF">SAMN02744124_03873</name>
</gene>
<name>A0ABY1M283_9BACL</name>
<reference evidence="5 6" key="1">
    <citation type="submission" date="2017-04" db="EMBL/GenBank/DDBJ databases">
        <authorList>
            <person name="Varghese N."/>
            <person name="Submissions S."/>
        </authorList>
    </citation>
    <scope>NUCLEOTIDE SEQUENCE [LARGE SCALE GENOMIC DNA]</scope>
    <source>
        <strain evidence="5 6">J12</strain>
    </source>
</reference>
<dbReference type="InterPro" id="IPR051782">
    <property type="entry name" value="ABC_Transporter_VariousFunc"/>
</dbReference>
<dbReference type="GO" id="GO:0005524">
    <property type="term" value="F:ATP binding"/>
    <property type="evidence" value="ECO:0007669"/>
    <property type="project" value="UniProtKB-KW"/>
</dbReference>
<sequence length="235" mass="27044">MITIRHLSYTYKKSDRKVLNDLCADFEAGKIQVLIGKNGSGKTTLFDLIAGVIQRPKEIVGVPHDTEILYKLQGLLFPNVLKGKDLFRFYLHTDHSNKIKVTNTPYTDSWMNPSEMEFMERAWNTPFGQLSVGERRFLSILAATLMKRKLYIFDEPTSGVDPEARIRILRRIELLAQAGRIVLLSSHTLHDFQKVDCKIHLLNQGRFTFEGTYDQFVKSYSDANPDDIFAERLTQ</sequence>
<dbReference type="RefSeq" id="WP_016312316.1">
    <property type="nucleotide sequence ID" value="NZ_FXAE01000056.1"/>
</dbReference>
<dbReference type="GeneID" id="43344828"/>
<dbReference type="InterPro" id="IPR027417">
    <property type="entry name" value="P-loop_NTPase"/>
</dbReference>
<dbReference type="EMBL" id="FXAE01000056">
    <property type="protein sequence ID" value="SMF58820.1"/>
    <property type="molecule type" value="Genomic_DNA"/>
</dbReference>
<evidence type="ECO:0000256" key="3">
    <source>
        <dbReference type="ARBA" id="ARBA00022840"/>
    </source>
</evidence>
<dbReference type="SUPFAM" id="SSF52540">
    <property type="entry name" value="P-loop containing nucleoside triphosphate hydrolases"/>
    <property type="match status" value="1"/>
</dbReference>
<dbReference type="Proteomes" id="UP000192939">
    <property type="component" value="Unassembled WGS sequence"/>
</dbReference>
<accession>A0ABY1M283</accession>
<dbReference type="InterPro" id="IPR003593">
    <property type="entry name" value="AAA+_ATPase"/>
</dbReference>
<organism evidence="5 6">
    <name type="scientific">Paenibacillus barengoltzii J12</name>
    <dbReference type="NCBI Taxonomy" id="935846"/>
    <lineage>
        <taxon>Bacteria</taxon>
        <taxon>Bacillati</taxon>
        <taxon>Bacillota</taxon>
        <taxon>Bacilli</taxon>
        <taxon>Bacillales</taxon>
        <taxon>Paenibacillaceae</taxon>
        <taxon>Paenibacillus</taxon>
    </lineage>
</organism>
<keyword evidence="2" id="KW-0547">Nucleotide-binding</keyword>
<dbReference type="PANTHER" id="PTHR42939:SF1">
    <property type="entry name" value="ABC TRANSPORTER ATP-BINDING PROTEIN ALBC-RELATED"/>
    <property type="match status" value="1"/>
</dbReference>
<dbReference type="Gene3D" id="3.40.50.300">
    <property type="entry name" value="P-loop containing nucleotide triphosphate hydrolases"/>
    <property type="match status" value="1"/>
</dbReference>
<dbReference type="PANTHER" id="PTHR42939">
    <property type="entry name" value="ABC TRANSPORTER ATP-BINDING PROTEIN ALBC-RELATED"/>
    <property type="match status" value="1"/>
</dbReference>
<evidence type="ECO:0000256" key="1">
    <source>
        <dbReference type="ARBA" id="ARBA00022448"/>
    </source>
</evidence>
<protein>
    <submittedName>
        <fullName evidence="5">ABC-2 type transport system ATP-binding protein</fullName>
    </submittedName>
</protein>
<comment type="caution">
    <text evidence="5">The sequence shown here is derived from an EMBL/GenBank/DDBJ whole genome shotgun (WGS) entry which is preliminary data.</text>
</comment>